<sequence length="438" mass="51948">MPRIVGQFLDTKTYFYYSKLPLELKFLIYKWIVYEDRVKLLAATKDERLKLLKSGLFSRRIEKIHLNYSTESKFSMQLQEEFHMETCLEFQDDLRVREEFKTRNSYDFSWRTLADDRKSMRSIFPLISRKFRACRELLIAEENYKSDGQQEENIFPSLLPSLRFVSQIKVRCNNFAFFRTFFSDFQKAGITVDDTCQFLIFRDGFEGYFEKLMSSPSFNECRQISLNVNTFHSDAFSRMNVEVICQENLKWDEFKNALKYVLDKGIPSRNPFPLFAMKSSIECNSQKIRKAGEKRAKMVFDEFLETYFDSVERASNECSQEVLIFRKYLLEYSQKSENSILRSILSSATNDNYHHNRSALFKKRISEDRCCLYVASISGSPFRETIPVEFTFVLVTKVFSVEKLNREILSDEAKEKWSRGNLWKTGTDELRDLPRYDD</sequence>
<evidence type="ECO:0000313" key="2">
    <source>
        <dbReference type="WBParaSite" id="MBELARI_LOCUS13629"/>
    </source>
</evidence>
<proteinExistence type="predicted"/>
<protein>
    <submittedName>
        <fullName evidence="2">Uncharacterized protein</fullName>
    </submittedName>
</protein>
<dbReference type="AlphaFoldDB" id="A0AAF3EHZ1"/>
<dbReference type="Proteomes" id="UP000887575">
    <property type="component" value="Unassembled WGS sequence"/>
</dbReference>
<name>A0AAF3EHZ1_9BILA</name>
<evidence type="ECO:0000313" key="1">
    <source>
        <dbReference type="Proteomes" id="UP000887575"/>
    </source>
</evidence>
<reference evidence="2" key="1">
    <citation type="submission" date="2024-02" db="UniProtKB">
        <authorList>
            <consortium name="WormBaseParasite"/>
        </authorList>
    </citation>
    <scope>IDENTIFICATION</scope>
</reference>
<dbReference type="WBParaSite" id="MBELARI_LOCUS13629">
    <property type="protein sequence ID" value="MBELARI_LOCUS13629"/>
    <property type="gene ID" value="MBELARI_LOCUS13629"/>
</dbReference>
<organism evidence="1 2">
    <name type="scientific">Mesorhabditis belari</name>
    <dbReference type="NCBI Taxonomy" id="2138241"/>
    <lineage>
        <taxon>Eukaryota</taxon>
        <taxon>Metazoa</taxon>
        <taxon>Ecdysozoa</taxon>
        <taxon>Nematoda</taxon>
        <taxon>Chromadorea</taxon>
        <taxon>Rhabditida</taxon>
        <taxon>Rhabditina</taxon>
        <taxon>Rhabditomorpha</taxon>
        <taxon>Rhabditoidea</taxon>
        <taxon>Rhabditidae</taxon>
        <taxon>Mesorhabditinae</taxon>
        <taxon>Mesorhabditis</taxon>
    </lineage>
</organism>
<keyword evidence="1" id="KW-1185">Reference proteome</keyword>
<accession>A0AAF3EHZ1</accession>